<protein>
    <submittedName>
        <fullName evidence="3">Putative chitin synthase activator</fullName>
    </submittedName>
</protein>
<reference evidence="3 4" key="2">
    <citation type="submission" date="2015-05" db="EMBL/GenBank/DDBJ databases">
        <title>Distinctive expansion of gene families associated with plant cell wall degradation and secondary metabolism in the genomes of grapevine trunk pathogens.</title>
        <authorList>
            <person name="Lawrence D.P."/>
            <person name="Travadon R."/>
            <person name="Rolshausen P.E."/>
            <person name="Baumgartner K."/>
        </authorList>
    </citation>
    <scope>NUCLEOTIDE SEQUENCE [LARGE SCALE GENOMIC DNA]</scope>
    <source>
        <strain evidence="3">DS831</strain>
    </source>
</reference>
<feature type="compositionally biased region" description="Basic and acidic residues" evidence="2">
    <location>
        <begin position="552"/>
        <end position="561"/>
    </location>
</feature>
<dbReference type="SUPFAM" id="SSF81901">
    <property type="entry name" value="HCP-like"/>
    <property type="match status" value="2"/>
</dbReference>
<comment type="caution">
    <text evidence="3">The sequence shown here is derived from an EMBL/GenBank/DDBJ whole genome shotgun (WGS) entry which is preliminary data.</text>
</comment>
<keyword evidence="1" id="KW-0677">Repeat</keyword>
<accession>A0A0G2E1V7</accession>
<name>A0A0G2E1V7_9PEZI</name>
<dbReference type="InterPro" id="IPR051726">
    <property type="entry name" value="Chitin_Synth_Reg"/>
</dbReference>
<gene>
    <name evidence="3" type="ORF">UCDDS831_g07105</name>
</gene>
<dbReference type="PANTHER" id="PTHR46430:SF2">
    <property type="entry name" value="CHITIN SYNTHASE REGULATORY FACTOR 4"/>
    <property type="match status" value="1"/>
</dbReference>
<dbReference type="Pfam" id="PF08238">
    <property type="entry name" value="Sel1"/>
    <property type="match status" value="5"/>
</dbReference>
<reference evidence="3 4" key="1">
    <citation type="submission" date="2015-03" db="EMBL/GenBank/DDBJ databases">
        <authorList>
            <person name="Morales-Cruz A."/>
            <person name="Amrine K.C."/>
            <person name="Cantu D."/>
        </authorList>
    </citation>
    <scope>NUCLEOTIDE SEQUENCE [LARGE SCALE GENOMIC DNA]</scope>
    <source>
        <strain evidence="3">DS831</strain>
    </source>
</reference>
<dbReference type="InterPro" id="IPR006597">
    <property type="entry name" value="Sel1-like"/>
</dbReference>
<evidence type="ECO:0000313" key="3">
    <source>
        <dbReference type="EMBL" id="KKY16331.1"/>
    </source>
</evidence>
<organism evidence="3 4">
    <name type="scientific">Diplodia seriata</name>
    <dbReference type="NCBI Taxonomy" id="420778"/>
    <lineage>
        <taxon>Eukaryota</taxon>
        <taxon>Fungi</taxon>
        <taxon>Dikarya</taxon>
        <taxon>Ascomycota</taxon>
        <taxon>Pezizomycotina</taxon>
        <taxon>Dothideomycetes</taxon>
        <taxon>Dothideomycetes incertae sedis</taxon>
        <taxon>Botryosphaeriales</taxon>
        <taxon>Botryosphaeriaceae</taxon>
        <taxon>Diplodia</taxon>
    </lineage>
</organism>
<evidence type="ECO:0000256" key="2">
    <source>
        <dbReference type="SAM" id="MobiDB-lite"/>
    </source>
</evidence>
<dbReference type="SMART" id="SM00671">
    <property type="entry name" value="SEL1"/>
    <property type="match status" value="6"/>
</dbReference>
<evidence type="ECO:0000313" key="4">
    <source>
        <dbReference type="Proteomes" id="UP000034182"/>
    </source>
</evidence>
<dbReference type="EMBL" id="LAQI01000170">
    <property type="protein sequence ID" value="KKY16331.1"/>
    <property type="molecule type" value="Genomic_DNA"/>
</dbReference>
<evidence type="ECO:0000256" key="1">
    <source>
        <dbReference type="ARBA" id="ARBA00022737"/>
    </source>
</evidence>
<dbReference type="InterPro" id="IPR011990">
    <property type="entry name" value="TPR-like_helical_dom_sf"/>
</dbReference>
<dbReference type="Proteomes" id="UP000034182">
    <property type="component" value="Unassembled WGS sequence"/>
</dbReference>
<feature type="region of interest" description="Disordered" evidence="2">
    <location>
        <begin position="479"/>
        <end position="561"/>
    </location>
</feature>
<proteinExistence type="predicted"/>
<sequence length="561" mass="62398">MSYQPHPHANNFGLAATFVPGGTDDYYLPPQPEVVSPAPQRVMQEDVDQIQNQVAHMELEANGTPYPPRGSSVLSNGSNGSHYRQGDYSQYGMATADLPNFSHFPKLVNPPPNIPPNDDEKEQILEQARMGVLNSNDPEMQLAWAQDSLTWVDASMVHAERIYSEQARPPTPAVEHQLRMDAMNIVQFLADQHHPRAEFMRGMWLEFGKFGMRVDKKEAFRSYSRAADKGYYRAEYRIGMLFEQSNDPVKALVHYKRGADAGDSASNYRLGMMTLLGQNGQPQDYAKGLQLIKHAASTADENAPQGAYVLGMLQARELPQITVPEIYLPYDEKSAKINIEKAAFLGFAKAQLKMGSAYELCTLGCDFNPALSLHYNALAARQGEPEADMAISKWFLCGYEGVFQKNEELAFTYAERAAESGLATAEFALGYFHEIGVHLPVNLEKAMEWYERAAKSGNKDAISRLENIQVNRTLSKKDHEKVAINKIRSQYGSKKGQRPDRFRHSQAAPMPTISDSSQQPQPPKQAAPKPAATAPPPGKGPKTFDEMGVPKVKNDQDCIVM</sequence>
<dbReference type="PANTHER" id="PTHR46430">
    <property type="entry name" value="PROTEIN SKT5-RELATED"/>
    <property type="match status" value="1"/>
</dbReference>
<dbReference type="AlphaFoldDB" id="A0A0G2E1V7"/>
<dbReference type="Gene3D" id="1.25.40.10">
    <property type="entry name" value="Tetratricopeptide repeat domain"/>
    <property type="match status" value="2"/>
</dbReference>